<dbReference type="GO" id="GO:0034256">
    <property type="term" value="F:chlorophyll(ide) b reductase activity"/>
    <property type="evidence" value="ECO:0007669"/>
    <property type="project" value="TreeGrafter"/>
</dbReference>
<accession>A0A317T8S3</accession>
<dbReference type="Gene3D" id="3.40.50.720">
    <property type="entry name" value="NAD(P)-binding Rossmann-like Domain"/>
    <property type="match status" value="1"/>
</dbReference>
<dbReference type="PRINTS" id="PR00081">
    <property type="entry name" value="GDHRDH"/>
</dbReference>
<name>A0A317T8S3_9CHLB</name>
<dbReference type="GO" id="GO:0015996">
    <property type="term" value="P:chlorophyll catabolic process"/>
    <property type="evidence" value="ECO:0007669"/>
    <property type="project" value="TreeGrafter"/>
</dbReference>
<dbReference type="AlphaFoldDB" id="A0A317T8S3"/>
<keyword evidence="2" id="KW-1185">Reference proteome</keyword>
<sequence length="293" mass="32320">MDLPYTESQEALGIVVTGGSRGLGYALAREFLLKGDRVIISGRNPEHLEHAVESLKAEIPGCEIYGVCMDVGNPEELDLFTSFIITRLGQVDRWINNAGTSGLRKAPLWQLEASDILETCTTNLAGSMLMSKIATEIMRNQPSEDIPLYHIFNMGFSAPGAKFSRSNIPHKASKLGVAAVSHFLCRELHEQGIRGIGIHELSPGLVKTDLLLRDTSPETKEFLDLIAESPEKVARKLVSKIREANGRKSHIRYRSIAGMGLHALMQLTLKKVGSPLRERILDLSSRKRGDEPL</sequence>
<dbReference type="PANTHER" id="PTHR24314:SF26">
    <property type="match status" value="1"/>
</dbReference>
<dbReference type="OrthoDB" id="822355at2"/>
<dbReference type="RefSeq" id="WP_110021994.1">
    <property type="nucleotide sequence ID" value="NZ_PDNZ01000001.1"/>
</dbReference>
<proteinExistence type="predicted"/>
<dbReference type="EMBL" id="PDNZ01000001">
    <property type="protein sequence ID" value="PWW83113.1"/>
    <property type="molecule type" value="Genomic_DNA"/>
</dbReference>
<dbReference type="SUPFAM" id="SSF51735">
    <property type="entry name" value="NAD(P)-binding Rossmann-fold domains"/>
    <property type="match status" value="1"/>
</dbReference>
<protein>
    <submittedName>
        <fullName evidence="1">Short-chain dehydrogenase</fullName>
    </submittedName>
</protein>
<dbReference type="InterPro" id="IPR036291">
    <property type="entry name" value="NAD(P)-bd_dom_sf"/>
</dbReference>
<dbReference type="CDD" id="cd05233">
    <property type="entry name" value="SDR_c"/>
    <property type="match status" value="1"/>
</dbReference>
<reference evidence="2" key="1">
    <citation type="submission" date="2017-10" db="EMBL/GenBank/DDBJ databases">
        <authorList>
            <person name="Gaisin V.A."/>
            <person name="Rysina M.S."/>
            <person name="Grouzdev D.S."/>
        </authorList>
    </citation>
    <scope>NUCLEOTIDE SEQUENCE [LARGE SCALE GENOMIC DNA]</scope>
    <source>
        <strain evidence="2">V1</strain>
    </source>
</reference>
<comment type="caution">
    <text evidence="1">The sequence shown here is derived from an EMBL/GenBank/DDBJ whole genome shotgun (WGS) entry which is preliminary data.</text>
</comment>
<evidence type="ECO:0000313" key="1">
    <source>
        <dbReference type="EMBL" id="PWW83113.1"/>
    </source>
</evidence>
<dbReference type="Pfam" id="PF00106">
    <property type="entry name" value="adh_short"/>
    <property type="match status" value="1"/>
</dbReference>
<dbReference type="Proteomes" id="UP000246278">
    <property type="component" value="Unassembled WGS sequence"/>
</dbReference>
<dbReference type="InterPro" id="IPR052625">
    <property type="entry name" value="Chl_b_Red"/>
</dbReference>
<gene>
    <name evidence="1" type="ORF">CR164_00705</name>
</gene>
<dbReference type="InterPro" id="IPR002347">
    <property type="entry name" value="SDR_fam"/>
</dbReference>
<organism evidence="1 2">
    <name type="scientific">Prosthecochloris marina</name>
    <dbReference type="NCBI Taxonomy" id="2017681"/>
    <lineage>
        <taxon>Bacteria</taxon>
        <taxon>Pseudomonadati</taxon>
        <taxon>Chlorobiota</taxon>
        <taxon>Chlorobiia</taxon>
        <taxon>Chlorobiales</taxon>
        <taxon>Chlorobiaceae</taxon>
        <taxon>Prosthecochloris</taxon>
    </lineage>
</organism>
<dbReference type="PANTHER" id="PTHR24314">
    <property type="entry name" value="NON-SPECIFIC LIPID TRANSFER PROTEIN-RELATED"/>
    <property type="match status" value="1"/>
</dbReference>
<dbReference type="GO" id="GO:0010304">
    <property type="term" value="P:PSII associated light-harvesting complex II catabolic process"/>
    <property type="evidence" value="ECO:0007669"/>
    <property type="project" value="TreeGrafter"/>
</dbReference>
<evidence type="ECO:0000313" key="2">
    <source>
        <dbReference type="Proteomes" id="UP000246278"/>
    </source>
</evidence>